<reference evidence="3" key="1">
    <citation type="journal article" date="2014" name="Int. J. Syst. Evol. Microbiol.">
        <title>Complete genome sequence of Corynebacterium casei LMG S-19264T (=DSM 44701T), isolated from a smear-ripened cheese.</title>
        <authorList>
            <consortium name="US DOE Joint Genome Institute (JGI-PGF)"/>
            <person name="Walter F."/>
            <person name="Albersmeier A."/>
            <person name="Kalinowski J."/>
            <person name="Ruckert C."/>
        </authorList>
    </citation>
    <scope>NUCLEOTIDE SEQUENCE</scope>
    <source>
        <strain evidence="3">KCTC 42097</strain>
    </source>
</reference>
<dbReference type="Proteomes" id="UP000641137">
    <property type="component" value="Unassembled WGS sequence"/>
</dbReference>
<dbReference type="InterPro" id="IPR054612">
    <property type="entry name" value="Phage_capsid-like_C"/>
</dbReference>
<name>A0A8J3DG59_9HYPH</name>
<dbReference type="NCBIfam" id="TIGR01554">
    <property type="entry name" value="major_cap_HK97"/>
    <property type="match status" value="1"/>
</dbReference>
<gene>
    <name evidence="3" type="ORF">GCM10010136_09940</name>
</gene>
<reference evidence="3" key="2">
    <citation type="submission" date="2020-09" db="EMBL/GenBank/DDBJ databases">
        <authorList>
            <person name="Sun Q."/>
            <person name="Kim S."/>
        </authorList>
    </citation>
    <scope>NUCLEOTIDE SEQUENCE</scope>
    <source>
        <strain evidence="3">KCTC 42097</strain>
    </source>
</reference>
<evidence type="ECO:0000313" key="4">
    <source>
        <dbReference type="Proteomes" id="UP000641137"/>
    </source>
</evidence>
<comment type="subcellular location">
    <subcellularLocation>
        <location evidence="1">Virion</location>
    </subcellularLocation>
</comment>
<dbReference type="AlphaFoldDB" id="A0A8J3DG59"/>
<dbReference type="Gene3D" id="3.30.2400.10">
    <property type="entry name" value="Major capsid protein gp5"/>
    <property type="match status" value="1"/>
</dbReference>
<organism evidence="3 4">
    <name type="scientific">Limoniibacter endophyticus</name>
    <dbReference type="NCBI Taxonomy" id="1565040"/>
    <lineage>
        <taxon>Bacteria</taxon>
        <taxon>Pseudomonadati</taxon>
        <taxon>Pseudomonadota</taxon>
        <taxon>Alphaproteobacteria</taxon>
        <taxon>Hyphomicrobiales</taxon>
        <taxon>Bartonellaceae</taxon>
        <taxon>Limoniibacter</taxon>
    </lineage>
</organism>
<dbReference type="SUPFAM" id="SSF56563">
    <property type="entry name" value="Major capsid protein gp5"/>
    <property type="match status" value="1"/>
</dbReference>
<dbReference type="EMBL" id="BMZO01000003">
    <property type="protein sequence ID" value="GHC66669.1"/>
    <property type="molecule type" value="Genomic_DNA"/>
</dbReference>
<evidence type="ECO:0000256" key="1">
    <source>
        <dbReference type="ARBA" id="ARBA00004328"/>
    </source>
</evidence>
<feature type="domain" description="Phage capsid-like C-terminal" evidence="2">
    <location>
        <begin position="108"/>
        <end position="372"/>
    </location>
</feature>
<accession>A0A8J3DG59</accession>
<protein>
    <submittedName>
        <fullName evidence="3">Phage capsid protein</fullName>
    </submittedName>
</protein>
<evidence type="ECO:0000259" key="2">
    <source>
        <dbReference type="Pfam" id="PF05065"/>
    </source>
</evidence>
<dbReference type="RefSeq" id="WP_189488526.1">
    <property type="nucleotide sequence ID" value="NZ_BMZO01000003.1"/>
</dbReference>
<keyword evidence="4" id="KW-1185">Reference proteome</keyword>
<dbReference type="Pfam" id="PF05065">
    <property type="entry name" value="Phage_capsid"/>
    <property type="match status" value="1"/>
</dbReference>
<dbReference type="Gene3D" id="3.30.2320.10">
    <property type="entry name" value="hypothetical protein PF0899 domain"/>
    <property type="match status" value="1"/>
</dbReference>
<sequence length="382" mass="41094">MTAILKLETKSENEIDVKAALADLTNEVKAKADNDNKLVDRLDKLEAKLAHGTEHATETKSAGEQLVETDAFKEWAVSGKKGGADIELKAITTGSATVGTGTDGSTSLVPSHHVPGIIAPAIRPLTIRALLAQGSTTSGVIQYVRETGFTNNAAPVAEGAAKPYSDITFDQETENVRVIAHLFKASRQVLEDSAQLASYIDTRARDGLADVEEAQLLNGNGTGQNLNGLIPNATPFDNTLVAADDNKADIIRRAILQVRLAEYRADGIVMHPTDWADIEVLKETTGGYIWSNPTVNNGQNLWGIPVVDTTAMTEGNFLVGAFARAAQIFDRWQARVEVSNSNADDFEKNLISIRAEQRLALAIYRTESFVYGPFEADATGGE</sequence>
<evidence type="ECO:0000313" key="3">
    <source>
        <dbReference type="EMBL" id="GHC66669.1"/>
    </source>
</evidence>
<proteinExistence type="predicted"/>
<dbReference type="InterPro" id="IPR024455">
    <property type="entry name" value="Phage_capsid"/>
</dbReference>
<comment type="caution">
    <text evidence="3">The sequence shown here is derived from an EMBL/GenBank/DDBJ whole genome shotgun (WGS) entry which is preliminary data.</text>
</comment>